<keyword evidence="1" id="KW-0175">Coiled coil</keyword>
<proteinExistence type="predicted"/>
<name>A0A7C4H8E4_STAMA</name>
<dbReference type="GO" id="GO:0043023">
    <property type="term" value="F:ribosomal large subunit binding"/>
    <property type="evidence" value="ECO:0007669"/>
    <property type="project" value="TreeGrafter"/>
</dbReference>
<dbReference type="Pfam" id="PF05670">
    <property type="entry name" value="NFACT-R_1"/>
    <property type="match status" value="1"/>
</dbReference>
<evidence type="ECO:0000256" key="1">
    <source>
        <dbReference type="SAM" id="Coils"/>
    </source>
</evidence>
<gene>
    <name evidence="3" type="ORF">ENU14_00725</name>
</gene>
<dbReference type="AlphaFoldDB" id="A0A7C4H8E4"/>
<dbReference type="PANTHER" id="PTHR15239:SF6">
    <property type="entry name" value="RIBOSOME QUALITY CONTROL COMPLEX SUBUNIT NEMF"/>
    <property type="match status" value="1"/>
</dbReference>
<organism evidence="3">
    <name type="scientific">Staphylothermus marinus</name>
    <dbReference type="NCBI Taxonomy" id="2280"/>
    <lineage>
        <taxon>Archaea</taxon>
        <taxon>Thermoproteota</taxon>
        <taxon>Thermoprotei</taxon>
        <taxon>Desulfurococcales</taxon>
        <taxon>Desulfurococcaceae</taxon>
        <taxon>Staphylothermus</taxon>
    </lineage>
</organism>
<comment type="caution">
    <text evidence="3">The sequence shown here is derived from an EMBL/GenBank/DDBJ whole genome shotgun (WGS) entry which is preliminary data.</text>
</comment>
<protein>
    <submittedName>
        <fullName evidence="3">Fibronectin-binding domain-containing protein</fullName>
    </submittedName>
</protein>
<dbReference type="InterPro" id="IPR051608">
    <property type="entry name" value="RQC_Subunit_NEMF"/>
</dbReference>
<dbReference type="GO" id="GO:0072344">
    <property type="term" value="P:rescue of stalled ribosome"/>
    <property type="evidence" value="ECO:0007669"/>
    <property type="project" value="TreeGrafter"/>
</dbReference>
<sequence length="663" mass="77548">MIKKSMDIIDINVITNIYCKILENCYIDNIYYAGFYWFLKINCRGERFFVKIEPGVRIHISRVEPISKSIDRLTAFMRKHLRNSRIIGFKKYDWERIILIDLFNRETIFHLITEIIPRGFIIITNADLKIIYANQFVEMRDRVIKKNIEYKPPPSLSTPPNIDENELIMKLNLGTDLIRGVVKGWGLPGYIAEEILYRSGLFDYKNKKVSEINRSDLRKLVESYREIVLEAIDSNKGYLVLHNSSMHLYTLYKPRVYIEFYEASFKEYSDVNELIDIYFTQYEKEKIAEIERSKLEYNISQLEKTIEKQKNTIDKYEAREREFRSIYEILVNNYSLVEEILKCVNRVREEKGWDSVLSDCQGVYNIDRNRGLIYILLGDTSIPIDIRLDVWRNILNYSIQANKYKSLVEKARIHLDSLVKKMNELKNQINVLTQTIHKSIRPRYWYEKYHWIITSSGLLAIGGKNADQNESIVKKYMSNRDLFIHADIHGAPVTILKTNSSSFSEEDIYEAGLITTCYSRGWKLGLGYLDVYWVYGEQVSKKAPSGEYLSKGSFMIYGKRNYFRVELKLGIGIEEICDPVYGIYQRIIIGKPENIVYKTIVYGIIVPGEMSVNEVGREMYNSFLEKLGVDKLSVDLDELISRIPGKSRIISVNKGSSKRITEC</sequence>
<evidence type="ECO:0000313" key="3">
    <source>
        <dbReference type="EMBL" id="HGM58105.1"/>
    </source>
</evidence>
<dbReference type="GO" id="GO:1990112">
    <property type="term" value="C:RQC complex"/>
    <property type="evidence" value="ECO:0007669"/>
    <property type="project" value="TreeGrafter"/>
</dbReference>
<dbReference type="EMBL" id="DTBJ01000010">
    <property type="protein sequence ID" value="HGM58105.1"/>
    <property type="molecule type" value="Genomic_DNA"/>
</dbReference>
<evidence type="ECO:0000259" key="2">
    <source>
        <dbReference type="Pfam" id="PF05670"/>
    </source>
</evidence>
<dbReference type="InterPro" id="IPR008532">
    <property type="entry name" value="NFACT_RNA-bd"/>
</dbReference>
<dbReference type="PANTHER" id="PTHR15239">
    <property type="entry name" value="NUCLEAR EXPORT MEDIATOR FACTOR NEMF"/>
    <property type="match status" value="1"/>
</dbReference>
<reference evidence="3" key="1">
    <citation type="journal article" date="2020" name="mSystems">
        <title>Genome- and Community-Level Interaction Insights into Carbon Utilization and Element Cycling Functions of Hydrothermarchaeota in Hydrothermal Sediment.</title>
        <authorList>
            <person name="Zhou Z."/>
            <person name="Liu Y."/>
            <person name="Xu W."/>
            <person name="Pan J."/>
            <person name="Luo Z.H."/>
            <person name="Li M."/>
        </authorList>
    </citation>
    <scope>NUCLEOTIDE SEQUENCE [LARGE SCALE GENOMIC DNA]</scope>
    <source>
        <strain evidence="3">SpSt-642</strain>
    </source>
</reference>
<dbReference type="NCBIfam" id="NF041120">
    <property type="entry name" value="RqcH_arch"/>
    <property type="match status" value="1"/>
</dbReference>
<feature type="coiled-coil region" evidence="1">
    <location>
        <begin position="408"/>
        <end position="435"/>
    </location>
</feature>
<dbReference type="Gene3D" id="2.30.310.10">
    <property type="entry name" value="ibrinogen binding protein from staphylococcus aureus domain"/>
    <property type="match status" value="1"/>
</dbReference>
<feature type="coiled-coil region" evidence="1">
    <location>
        <begin position="292"/>
        <end position="319"/>
    </location>
</feature>
<dbReference type="GO" id="GO:0000049">
    <property type="term" value="F:tRNA binding"/>
    <property type="evidence" value="ECO:0007669"/>
    <property type="project" value="TreeGrafter"/>
</dbReference>
<feature type="domain" description="NFACT RNA-binding" evidence="2">
    <location>
        <begin position="448"/>
        <end position="558"/>
    </location>
</feature>
<accession>A0A7C4H8E4</accession>
<dbReference type="Pfam" id="PF05833">
    <property type="entry name" value="NFACT_N"/>
    <property type="match status" value="1"/>
</dbReference>